<dbReference type="Gene3D" id="3.30.70.270">
    <property type="match status" value="1"/>
</dbReference>
<dbReference type="InterPro" id="IPR001867">
    <property type="entry name" value="OmpR/PhoB-type_DNA-bd"/>
</dbReference>
<feature type="DNA-binding region" description="OmpR/PhoB-type" evidence="6">
    <location>
        <begin position="121"/>
        <end position="215"/>
    </location>
</feature>
<dbReference type="GO" id="GO:0005829">
    <property type="term" value="C:cytosol"/>
    <property type="evidence" value="ECO:0007669"/>
    <property type="project" value="TreeGrafter"/>
</dbReference>
<dbReference type="OrthoDB" id="54343at2"/>
<dbReference type="GO" id="GO:0032993">
    <property type="term" value="C:protein-DNA complex"/>
    <property type="evidence" value="ECO:0007669"/>
    <property type="project" value="TreeGrafter"/>
</dbReference>
<keyword evidence="5" id="KW-0804">Transcription</keyword>
<dbReference type="EMBL" id="CP001115">
    <property type="protein sequence ID" value="ACO47505.1"/>
    <property type="molecule type" value="Genomic_DNA"/>
</dbReference>
<evidence type="ECO:0000313" key="9">
    <source>
        <dbReference type="Proteomes" id="UP000002208"/>
    </source>
</evidence>
<geneLocation type="plasmid" evidence="9">
    <name>pDeide1</name>
</geneLocation>
<proteinExistence type="predicted"/>
<gene>
    <name evidence="8" type="ordered locus">Deide_1p00920</name>
</gene>
<dbReference type="InterPro" id="IPR011006">
    <property type="entry name" value="CheY-like_superfamily"/>
</dbReference>
<evidence type="ECO:0000256" key="1">
    <source>
        <dbReference type="ARBA" id="ARBA00022553"/>
    </source>
</evidence>
<keyword evidence="8" id="KW-0614">Plasmid</keyword>
<dbReference type="GO" id="GO:0000976">
    <property type="term" value="F:transcription cis-regulatory region binding"/>
    <property type="evidence" value="ECO:0007669"/>
    <property type="project" value="TreeGrafter"/>
</dbReference>
<dbReference type="AlphaFoldDB" id="C1D266"/>
<evidence type="ECO:0000256" key="6">
    <source>
        <dbReference type="PROSITE-ProRule" id="PRU01091"/>
    </source>
</evidence>
<evidence type="ECO:0000259" key="7">
    <source>
        <dbReference type="PROSITE" id="PS51755"/>
    </source>
</evidence>
<name>C1D266_DEIDV</name>
<dbReference type="SUPFAM" id="SSF46894">
    <property type="entry name" value="C-terminal effector domain of the bipartite response regulators"/>
    <property type="match status" value="1"/>
</dbReference>
<dbReference type="InterPro" id="IPR043128">
    <property type="entry name" value="Rev_trsase/Diguanyl_cyclase"/>
</dbReference>
<dbReference type="RefSeq" id="WP_012694628.1">
    <property type="nucleotide sequence ID" value="NC_012527.1"/>
</dbReference>
<evidence type="ECO:0000313" key="8">
    <source>
        <dbReference type="EMBL" id="ACO47505.1"/>
    </source>
</evidence>
<dbReference type="PANTHER" id="PTHR48111:SF1">
    <property type="entry name" value="TWO-COMPONENT RESPONSE REGULATOR ORR33"/>
    <property type="match status" value="1"/>
</dbReference>
<evidence type="ECO:0000256" key="2">
    <source>
        <dbReference type="ARBA" id="ARBA00023012"/>
    </source>
</evidence>
<reference evidence="8 9" key="1">
    <citation type="journal article" date="2009" name="PLoS Genet.">
        <title>Alliance of proteomics and genomics to unravel the specificities of Sahara bacterium Deinococcus deserti.</title>
        <authorList>
            <person name="de Groot A."/>
            <person name="Dulermo R."/>
            <person name="Ortet P."/>
            <person name="Blanchard L."/>
            <person name="Guerin P."/>
            <person name="Fernandez B."/>
            <person name="Vacherie B."/>
            <person name="Dossat C."/>
            <person name="Jolivet E."/>
            <person name="Siguier P."/>
            <person name="Chandler M."/>
            <person name="Barakat M."/>
            <person name="Dedieu A."/>
            <person name="Barbe V."/>
            <person name="Heulin T."/>
            <person name="Sommer S."/>
            <person name="Achouak W."/>
            <person name="Armengaud J."/>
        </authorList>
    </citation>
    <scope>NUCLEOTIDE SEQUENCE [LARGE SCALE GENOMIC DNA]</scope>
    <source>
        <strain evidence="9">DSM 17065 / CIP 109153 / LMG 22923 / VCD115</strain>
        <plasmid evidence="9">pDeide1</plasmid>
    </source>
</reference>
<dbReference type="InterPro" id="IPR016032">
    <property type="entry name" value="Sig_transdc_resp-reg_C-effctor"/>
</dbReference>
<evidence type="ECO:0000256" key="4">
    <source>
        <dbReference type="ARBA" id="ARBA00023125"/>
    </source>
</evidence>
<dbReference type="Proteomes" id="UP000002208">
    <property type="component" value="Plasmid 1"/>
</dbReference>
<evidence type="ECO:0000256" key="3">
    <source>
        <dbReference type="ARBA" id="ARBA00023015"/>
    </source>
</evidence>
<organism evidence="8 9">
    <name type="scientific">Deinococcus deserti (strain DSM 17065 / CIP 109153 / LMG 22923 / VCD115)</name>
    <dbReference type="NCBI Taxonomy" id="546414"/>
    <lineage>
        <taxon>Bacteria</taxon>
        <taxon>Thermotogati</taxon>
        <taxon>Deinococcota</taxon>
        <taxon>Deinococci</taxon>
        <taxon>Deinococcales</taxon>
        <taxon>Deinococcaceae</taxon>
        <taxon>Deinococcus</taxon>
    </lineage>
</organism>
<dbReference type="PANTHER" id="PTHR48111">
    <property type="entry name" value="REGULATOR OF RPOS"/>
    <property type="match status" value="1"/>
</dbReference>
<keyword evidence="4 6" id="KW-0238">DNA-binding</keyword>
<accession>C1D266</accession>
<dbReference type="HOGENOM" id="CLU_393672_0_0_0"/>
<keyword evidence="2" id="KW-0902">Two-component regulatory system</keyword>
<dbReference type="Pfam" id="PF00486">
    <property type="entry name" value="Trans_reg_C"/>
    <property type="match status" value="1"/>
</dbReference>
<dbReference type="Gene3D" id="1.10.10.10">
    <property type="entry name" value="Winged helix-like DNA-binding domain superfamily/Winged helix DNA-binding domain"/>
    <property type="match status" value="1"/>
</dbReference>
<dbReference type="SUPFAM" id="SSF52172">
    <property type="entry name" value="CheY-like"/>
    <property type="match status" value="1"/>
</dbReference>
<keyword evidence="9" id="KW-1185">Reference proteome</keyword>
<dbReference type="InterPro" id="IPR036388">
    <property type="entry name" value="WH-like_DNA-bd_sf"/>
</dbReference>
<dbReference type="InterPro" id="IPR039420">
    <property type="entry name" value="WalR-like"/>
</dbReference>
<evidence type="ECO:0000256" key="5">
    <source>
        <dbReference type="ARBA" id="ARBA00023163"/>
    </source>
</evidence>
<keyword evidence="1" id="KW-0597">Phosphoprotein</keyword>
<dbReference type="GO" id="GO:0000156">
    <property type="term" value="F:phosphorelay response regulator activity"/>
    <property type="evidence" value="ECO:0007669"/>
    <property type="project" value="TreeGrafter"/>
</dbReference>
<protein>
    <submittedName>
        <fullName evidence="8">Putative response regulator, OmpR</fullName>
    </submittedName>
</protein>
<feature type="domain" description="OmpR/PhoB-type" evidence="7">
    <location>
        <begin position="121"/>
        <end position="215"/>
    </location>
</feature>
<dbReference type="SMART" id="SM00862">
    <property type="entry name" value="Trans_reg_C"/>
    <property type="match status" value="1"/>
</dbReference>
<dbReference type="KEGG" id="ddr:Deide_1p00920"/>
<dbReference type="PROSITE" id="PS51755">
    <property type="entry name" value="OMPR_PHOB"/>
    <property type="match status" value="1"/>
</dbReference>
<sequence>MKVLIISADIERTHAIHLARAGFVVDQASTLEEAVAHFRASAYDAVLAEPTPALPLSEIIPFLHHHTTTLHSTPVLVVTPPGAGATAAPLPSGMNYVDDCPVTELSTILQRARNHHAPEEKSCTSFGDLCINHDTRTVTLGGATLKLTAREYLLVDLLARNPGRLYTRAEILDRVWESEYVGDGRVIDTYVKKLRQKLSVDCIETVRGLGYRFATDVTSQSTSGTQAPAPERQLSLDIIALIAQALQDAPDTSHALAAVHQHLKDAFGIRVMVITDQQSRVLHSATPLNETDILAVQEVVQAAENSQKPGCFYPGTDLECAERANVQEAVSVRLTRRHDDHIAHLVLLQDQNSLAWTPEDRRMLRTLAAVSQPSFILHLQMSLPADRGAVEQDELDDAITDLDIVVEAEQPLTLDQLLETGVQRLANVLNATACVLWRIDAGEADLVSAQGPAGPLTAHSALERESFAASTELTCLPHILQARAQAVFALTLPARTHLLTTIEATNYILQVFALPSGAAESSHATRAVELFGEALTSCLTNAQPYRGSFCDEMTSMRNRRAFLYDLDSELSFAQENNTSFEVVFLSVQPQQGQQMGLDQQAEVARHVQSLFRKQDRVYVLNNGMYGALLAVPEHNARTVLRRKLTNLAALLQQDQPDMFQVSGRTVTFPTDAANLTQVLYIGFNPAHPMLESPSRICRSA</sequence>
<dbReference type="GO" id="GO:0006355">
    <property type="term" value="P:regulation of DNA-templated transcription"/>
    <property type="evidence" value="ECO:0007669"/>
    <property type="project" value="InterPro"/>
</dbReference>
<dbReference type="CDD" id="cd00383">
    <property type="entry name" value="trans_reg_C"/>
    <property type="match status" value="1"/>
</dbReference>
<keyword evidence="3" id="KW-0805">Transcription regulation</keyword>